<feature type="signal peptide" evidence="1">
    <location>
        <begin position="1"/>
        <end position="21"/>
    </location>
</feature>
<organism evidence="2 3">
    <name type="scientific">Luteolibacter soli</name>
    <dbReference type="NCBI Taxonomy" id="3135280"/>
    <lineage>
        <taxon>Bacteria</taxon>
        <taxon>Pseudomonadati</taxon>
        <taxon>Verrucomicrobiota</taxon>
        <taxon>Verrucomicrobiia</taxon>
        <taxon>Verrucomicrobiales</taxon>
        <taxon>Verrucomicrobiaceae</taxon>
        <taxon>Luteolibacter</taxon>
    </lineage>
</organism>
<evidence type="ECO:0000256" key="1">
    <source>
        <dbReference type="SAM" id="SignalP"/>
    </source>
</evidence>
<dbReference type="Proteomes" id="UP001371305">
    <property type="component" value="Unassembled WGS sequence"/>
</dbReference>
<evidence type="ECO:0000313" key="3">
    <source>
        <dbReference type="Proteomes" id="UP001371305"/>
    </source>
</evidence>
<keyword evidence="3" id="KW-1185">Reference proteome</keyword>
<dbReference type="EMBL" id="JBBUKT010000001">
    <property type="protein sequence ID" value="MEK7948989.1"/>
    <property type="molecule type" value="Genomic_DNA"/>
</dbReference>
<keyword evidence="1" id="KW-0732">Signal</keyword>
<proteinExistence type="predicted"/>
<feature type="chain" id="PRO_5045609722" description="YARHG domain-containing protein" evidence="1">
    <location>
        <begin position="22"/>
        <end position="119"/>
    </location>
</feature>
<sequence length="119" mass="13458">MIRSLSILALLGLATLAPVRAQDWLPKDAEVCYRSQYQDGFLPDGTYCLKAKITKEQFEAIVKKAGATPHTASRKYTDNKAWLSWGAERGRDLKLIKGKARWDPEDDLATTFVRQEKDT</sequence>
<evidence type="ECO:0008006" key="4">
    <source>
        <dbReference type="Google" id="ProtNLM"/>
    </source>
</evidence>
<name>A0ABU9AMR4_9BACT</name>
<evidence type="ECO:0000313" key="2">
    <source>
        <dbReference type="EMBL" id="MEK7948989.1"/>
    </source>
</evidence>
<accession>A0ABU9AMR4</accession>
<reference evidence="2 3" key="1">
    <citation type="submission" date="2024-04" db="EMBL/GenBank/DDBJ databases">
        <title>Luteolibacter sp. isolated from soil.</title>
        <authorList>
            <person name="An J."/>
        </authorList>
    </citation>
    <scope>NUCLEOTIDE SEQUENCE [LARGE SCALE GENOMIC DNA]</scope>
    <source>
        <strain evidence="2 3">Y139</strain>
    </source>
</reference>
<gene>
    <name evidence="2" type="ORF">WKV53_00700</name>
</gene>
<dbReference type="RefSeq" id="WP_341402348.1">
    <property type="nucleotide sequence ID" value="NZ_JBBUKT010000001.1"/>
</dbReference>
<comment type="caution">
    <text evidence="2">The sequence shown here is derived from an EMBL/GenBank/DDBJ whole genome shotgun (WGS) entry which is preliminary data.</text>
</comment>
<protein>
    <recommendedName>
        <fullName evidence="4">YARHG domain-containing protein</fullName>
    </recommendedName>
</protein>